<evidence type="ECO:0000259" key="1">
    <source>
        <dbReference type="Pfam" id="PF13860"/>
    </source>
</evidence>
<dbReference type="Pfam" id="PF13860">
    <property type="entry name" value="FlgD_ig"/>
    <property type="match status" value="1"/>
</dbReference>
<dbReference type="InterPro" id="IPR026444">
    <property type="entry name" value="Secre_tail"/>
</dbReference>
<comment type="caution">
    <text evidence="2">The sequence shown here is derived from an EMBL/GenBank/DDBJ whole genome shotgun (WGS) entry which is preliminary data.</text>
</comment>
<dbReference type="InterPro" id="IPR025965">
    <property type="entry name" value="FlgD/Vpr_Ig-like"/>
</dbReference>
<accession>A0A538UA75</accession>
<dbReference type="AlphaFoldDB" id="A0A538UA75"/>
<organism evidence="2 3">
    <name type="scientific">Eiseniibacteriota bacterium</name>
    <dbReference type="NCBI Taxonomy" id="2212470"/>
    <lineage>
        <taxon>Bacteria</taxon>
        <taxon>Candidatus Eiseniibacteriota</taxon>
    </lineage>
</organism>
<dbReference type="NCBIfam" id="TIGR04183">
    <property type="entry name" value="Por_Secre_tail"/>
    <property type="match status" value="1"/>
</dbReference>
<evidence type="ECO:0000313" key="2">
    <source>
        <dbReference type="EMBL" id="TMQ72798.1"/>
    </source>
</evidence>
<gene>
    <name evidence="2" type="ORF">E6K80_01820</name>
</gene>
<evidence type="ECO:0000313" key="3">
    <source>
        <dbReference type="Proteomes" id="UP000319836"/>
    </source>
</evidence>
<dbReference type="EMBL" id="VBPA01000038">
    <property type="protein sequence ID" value="TMQ72798.1"/>
    <property type="molecule type" value="Genomic_DNA"/>
</dbReference>
<sequence>MADDDDGNLDDGTPHMNQIAAAFGAHGIGTGMFISMGHVALEDQPTPSPYAIQAQISYSGPIGGVDPASPRVFYSVNGSPFGSVPLTSSGGNDYTASIPAPARSIVRYYLKVSDLYGDSRTLPSDSSQPIAFLAGPTTTYLLHDFEADDGWIAGDPSDDATTGRWEWVVPQGSFVGNEPVQPGADHTPTGILCWVTQNPRGPSSSPGDFDVDNGHTTLFSAAFNALEAGPDPLVEYYRWYTNDLGSAPATDVWRVDLSNDGGGSWHSVESTPQSDNSWKRIVFFVKDVVPPSANMRLRFIAADTGQPSLVEAAVDDFRLLEFNAGVTAVGDASATELAFLPPAPNPASGRTRFSFRLPSRGAASLAIFDVSGRRVRALATGLMEAGPHEATWDGRDEAGTMVSSGLYFARLETPTGTLTRRVVRSSVGTDVGIWAMPSFLRRSLLRLTTVFAIVVPWSAAATQSDAQCALVATRCMPTAVATP</sequence>
<protein>
    <submittedName>
        <fullName evidence="2">T9SS type A sorting domain-containing protein</fullName>
    </submittedName>
</protein>
<dbReference type="Proteomes" id="UP000319836">
    <property type="component" value="Unassembled WGS sequence"/>
</dbReference>
<dbReference type="Gene3D" id="2.60.40.4070">
    <property type="match status" value="1"/>
</dbReference>
<feature type="domain" description="FlgD/Vpr Ig-like" evidence="1">
    <location>
        <begin position="349"/>
        <end position="411"/>
    </location>
</feature>
<name>A0A538UA75_UNCEI</name>
<reference evidence="2 3" key="1">
    <citation type="journal article" date="2019" name="Nat. Microbiol.">
        <title>Mediterranean grassland soil C-N compound turnover is dependent on rainfall and depth, and is mediated by genomically divergent microorganisms.</title>
        <authorList>
            <person name="Diamond S."/>
            <person name="Andeer P.F."/>
            <person name="Li Z."/>
            <person name="Crits-Christoph A."/>
            <person name="Burstein D."/>
            <person name="Anantharaman K."/>
            <person name="Lane K.R."/>
            <person name="Thomas B.C."/>
            <person name="Pan C."/>
            <person name="Northen T.R."/>
            <person name="Banfield J.F."/>
        </authorList>
    </citation>
    <scope>NUCLEOTIDE SEQUENCE [LARGE SCALE GENOMIC DNA]</scope>
    <source>
        <strain evidence="2">WS_10</strain>
    </source>
</reference>
<proteinExistence type="predicted"/>